<evidence type="ECO:0008006" key="5">
    <source>
        <dbReference type="Google" id="ProtNLM"/>
    </source>
</evidence>
<organism evidence="1 3">
    <name type="scientific">Nonlabens ulvanivorans</name>
    <name type="common">Persicivirga ulvanivorans</name>
    <dbReference type="NCBI Taxonomy" id="906888"/>
    <lineage>
        <taxon>Bacteria</taxon>
        <taxon>Pseudomonadati</taxon>
        <taxon>Bacteroidota</taxon>
        <taxon>Flavobacteriia</taxon>
        <taxon>Flavobacteriales</taxon>
        <taxon>Flavobacteriaceae</taxon>
        <taxon>Nonlabens</taxon>
    </lineage>
</organism>
<evidence type="ECO:0000313" key="2">
    <source>
        <dbReference type="EMBL" id="PRX12235.1"/>
    </source>
</evidence>
<evidence type="ECO:0000313" key="1">
    <source>
        <dbReference type="EMBL" id="KEZ94346.1"/>
    </source>
</evidence>
<dbReference type="Proteomes" id="UP000239997">
    <property type="component" value="Unassembled WGS sequence"/>
</dbReference>
<keyword evidence="4" id="KW-1185">Reference proteome</keyword>
<dbReference type="PROSITE" id="PS51257">
    <property type="entry name" value="PROKAR_LIPOPROTEIN"/>
    <property type="match status" value="1"/>
</dbReference>
<reference evidence="2 4" key="2">
    <citation type="submission" date="2018-03" db="EMBL/GenBank/DDBJ databases">
        <title>Genomic Encyclopedia of Archaeal and Bacterial Type Strains, Phase II (KMG-II): from individual species to whole genera.</title>
        <authorList>
            <person name="Goeker M."/>
        </authorList>
    </citation>
    <scope>NUCLEOTIDE SEQUENCE [LARGE SCALE GENOMIC DNA]</scope>
    <source>
        <strain evidence="2 4">DSM 22727</strain>
    </source>
</reference>
<gene>
    <name evidence="1" type="ORF">IL45_01625</name>
    <name evidence="2" type="ORF">LY02_02645</name>
</gene>
<evidence type="ECO:0000313" key="4">
    <source>
        <dbReference type="Proteomes" id="UP000239997"/>
    </source>
</evidence>
<dbReference type="Proteomes" id="UP000028531">
    <property type="component" value="Unassembled WGS sequence"/>
</dbReference>
<proteinExistence type="predicted"/>
<dbReference type="AlphaFoldDB" id="A0A084JZG2"/>
<dbReference type="RefSeq" id="WP_036579467.1">
    <property type="nucleotide sequence ID" value="NZ_JPJI01000012.1"/>
</dbReference>
<name>A0A084JZG2_NONUL</name>
<comment type="caution">
    <text evidence="1">The sequence shown here is derived from an EMBL/GenBank/DDBJ whole genome shotgun (WGS) entry which is preliminary data.</text>
</comment>
<sequence length="146" mass="17534">MVNKELYLALVFFIGLSCVNQGKIDECDIMNKVIGETLENDFFKNYRENEKLHIVFNHKSTFLRFESCLDNRNLLLDTLIISKRYIRIEEYRNNDGKIRIQLGCYDKTREPFNIMYSTSYFLENNNIRLNEFSSPYIDTLQIKYRN</sequence>
<reference evidence="1 3" key="1">
    <citation type="submission" date="2014-07" db="EMBL/GenBank/DDBJ databases">
        <title>Draft genome sequence of Nonlabens ulvanivorans, an ulvan degrading bacterium.</title>
        <authorList>
            <person name="Kopel M."/>
            <person name="Helbert W."/>
            <person name="Henrissat B."/>
            <person name="Doniger T."/>
            <person name="Banin E."/>
        </authorList>
    </citation>
    <scope>NUCLEOTIDE SEQUENCE [LARGE SCALE GENOMIC DNA]</scope>
    <source>
        <strain evidence="1 3">PLR</strain>
    </source>
</reference>
<dbReference type="EMBL" id="PVNA01000007">
    <property type="protein sequence ID" value="PRX12235.1"/>
    <property type="molecule type" value="Genomic_DNA"/>
</dbReference>
<accession>A0A084JZG2</accession>
<dbReference type="EMBL" id="JPJI01000012">
    <property type="protein sequence ID" value="KEZ94346.1"/>
    <property type="molecule type" value="Genomic_DNA"/>
</dbReference>
<evidence type="ECO:0000313" key="3">
    <source>
        <dbReference type="Proteomes" id="UP000028531"/>
    </source>
</evidence>
<protein>
    <recommendedName>
        <fullName evidence="5">Lipoprotein</fullName>
    </recommendedName>
</protein>